<accession>A0AAN7GMC3</accession>
<organism evidence="3 4">
    <name type="scientific">Trapa incisa</name>
    <dbReference type="NCBI Taxonomy" id="236973"/>
    <lineage>
        <taxon>Eukaryota</taxon>
        <taxon>Viridiplantae</taxon>
        <taxon>Streptophyta</taxon>
        <taxon>Embryophyta</taxon>
        <taxon>Tracheophyta</taxon>
        <taxon>Spermatophyta</taxon>
        <taxon>Magnoliopsida</taxon>
        <taxon>eudicotyledons</taxon>
        <taxon>Gunneridae</taxon>
        <taxon>Pentapetalae</taxon>
        <taxon>rosids</taxon>
        <taxon>malvids</taxon>
        <taxon>Myrtales</taxon>
        <taxon>Lythraceae</taxon>
        <taxon>Trapa</taxon>
    </lineage>
</organism>
<dbReference type="EMBL" id="JAXIOK010000022">
    <property type="protein sequence ID" value="KAK4744724.1"/>
    <property type="molecule type" value="Genomic_DNA"/>
</dbReference>
<dbReference type="PANTHER" id="PTHR33624">
    <property type="entry name" value="SIGMA FACTOR BINDING PROTEIN 1, CHLOROPLASTIC"/>
    <property type="match status" value="1"/>
</dbReference>
<feature type="compositionally biased region" description="Acidic residues" evidence="1">
    <location>
        <begin position="111"/>
        <end position="121"/>
    </location>
</feature>
<keyword evidence="4" id="KW-1185">Reference proteome</keyword>
<feature type="domain" description="VQ" evidence="2">
    <location>
        <begin position="43"/>
        <end position="68"/>
    </location>
</feature>
<gene>
    <name evidence="3" type="ORF">SAY87_011036</name>
</gene>
<name>A0AAN7GMC3_9MYRT</name>
<dbReference type="Proteomes" id="UP001345219">
    <property type="component" value="Chromosome 9"/>
</dbReference>
<evidence type="ECO:0000259" key="2">
    <source>
        <dbReference type="Pfam" id="PF05678"/>
    </source>
</evidence>
<proteinExistence type="predicted"/>
<sequence length="177" mass="19181">MDSSMICSVRPQGNHGRKFKTGPAKRRKPKPTPAGSPIKVVHISNPIRVKATASEFRALVQELTGQDSELPDLARFSGQSPSPLPQEDDDPAPQSAGPVAGLGGGVPPPSAEEEEDDDDPAQEVPAVDPLEICTRFFEEDVPLEEGSDEQDLDFMPQMLENIVELWPSSSSFLYRSS</sequence>
<dbReference type="Pfam" id="PF05678">
    <property type="entry name" value="VQ"/>
    <property type="match status" value="1"/>
</dbReference>
<evidence type="ECO:0000313" key="4">
    <source>
        <dbReference type="Proteomes" id="UP001345219"/>
    </source>
</evidence>
<dbReference type="InterPro" id="IPR039335">
    <property type="entry name" value="SIB1/2"/>
</dbReference>
<feature type="region of interest" description="Disordered" evidence="1">
    <location>
        <begin position="63"/>
        <end position="128"/>
    </location>
</feature>
<dbReference type="AlphaFoldDB" id="A0AAN7GMC3"/>
<feature type="compositionally biased region" description="Basic residues" evidence="1">
    <location>
        <begin position="15"/>
        <end position="30"/>
    </location>
</feature>
<dbReference type="InterPro" id="IPR008889">
    <property type="entry name" value="VQ"/>
</dbReference>
<reference evidence="3 4" key="1">
    <citation type="journal article" date="2023" name="Hortic Res">
        <title>Pangenome of water caltrop reveals structural variations and asymmetric subgenome divergence after allopolyploidization.</title>
        <authorList>
            <person name="Zhang X."/>
            <person name="Chen Y."/>
            <person name="Wang L."/>
            <person name="Yuan Y."/>
            <person name="Fang M."/>
            <person name="Shi L."/>
            <person name="Lu R."/>
            <person name="Comes H.P."/>
            <person name="Ma Y."/>
            <person name="Chen Y."/>
            <person name="Huang G."/>
            <person name="Zhou Y."/>
            <person name="Zheng Z."/>
            <person name="Qiu Y."/>
        </authorList>
    </citation>
    <scope>NUCLEOTIDE SEQUENCE [LARGE SCALE GENOMIC DNA]</scope>
    <source>
        <tissue evidence="3">Roots</tissue>
    </source>
</reference>
<comment type="caution">
    <text evidence="3">The sequence shown here is derived from an EMBL/GenBank/DDBJ whole genome shotgun (WGS) entry which is preliminary data.</text>
</comment>
<protein>
    <recommendedName>
        <fullName evidence="2">VQ domain-containing protein</fullName>
    </recommendedName>
</protein>
<evidence type="ECO:0000313" key="3">
    <source>
        <dbReference type="EMBL" id="KAK4744724.1"/>
    </source>
</evidence>
<dbReference type="PANTHER" id="PTHR33624:SF2">
    <property type="entry name" value="SIGMA FACTOR BINDING PROTEIN 1, CHLOROPLASTIC"/>
    <property type="match status" value="1"/>
</dbReference>
<evidence type="ECO:0000256" key="1">
    <source>
        <dbReference type="SAM" id="MobiDB-lite"/>
    </source>
</evidence>
<feature type="region of interest" description="Disordered" evidence="1">
    <location>
        <begin position="1"/>
        <end position="40"/>
    </location>
</feature>